<proteinExistence type="predicted"/>
<evidence type="ECO:0000256" key="1">
    <source>
        <dbReference type="SAM" id="MobiDB-lite"/>
    </source>
</evidence>
<dbReference type="AlphaFoldDB" id="A0A699SY81"/>
<feature type="non-terminal residue" evidence="2">
    <location>
        <position position="50"/>
    </location>
</feature>
<organism evidence="2">
    <name type="scientific">Tanacetum cinerariifolium</name>
    <name type="common">Dalmatian daisy</name>
    <name type="synonym">Chrysanthemum cinerariifolium</name>
    <dbReference type="NCBI Taxonomy" id="118510"/>
    <lineage>
        <taxon>Eukaryota</taxon>
        <taxon>Viridiplantae</taxon>
        <taxon>Streptophyta</taxon>
        <taxon>Embryophyta</taxon>
        <taxon>Tracheophyta</taxon>
        <taxon>Spermatophyta</taxon>
        <taxon>Magnoliopsida</taxon>
        <taxon>eudicotyledons</taxon>
        <taxon>Gunneridae</taxon>
        <taxon>Pentapetalae</taxon>
        <taxon>asterids</taxon>
        <taxon>campanulids</taxon>
        <taxon>Asterales</taxon>
        <taxon>Asteraceae</taxon>
        <taxon>Asteroideae</taxon>
        <taxon>Anthemideae</taxon>
        <taxon>Anthemidinae</taxon>
        <taxon>Tanacetum</taxon>
    </lineage>
</organism>
<dbReference type="EMBL" id="BKCJ011196431">
    <property type="protein sequence ID" value="GFD02203.1"/>
    <property type="molecule type" value="Genomic_DNA"/>
</dbReference>
<evidence type="ECO:0000313" key="2">
    <source>
        <dbReference type="EMBL" id="GFD02203.1"/>
    </source>
</evidence>
<feature type="compositionally biased region" description="Basic residues" evidence="1">
    <location>
        <begin position="39"/>
        <end position="50"/>
    </location>
</feature>
<feature type="region of interest" description="Disordered" evidence="1">
    <location>
        <begin position="16"/>
        <end position="50"/>
    </location>
</feature>
<name>A0A699SY81_TANCI</name>
<reference evidence="2" key="1">
    <citation type="journal article" date="2019" name="Sci. Rep.">
        <title>Draft genome of Tanacetum cinerariifolium, the natural source of mosquito coil.</title>
        <authorList>
            <person name="Yamashiro T."/>
            <person name="Shiraishi A."/>
            <person name="Satake H."/>
            <person name="Nakayama K."/>
        </authorList>
    </citation>
    <scope>NUCLEOTIDE SEQUENCE</scope>
</reference>
<comment type="caution">
    <text evidence="2">The sequence shown here is derived from an EMBL/GenBank/DDBJ whole genome shotgun (WGS) entry which is preliminary data.</text>
</comment>
<accession>A0A699SY81</accession>
<gene>
    <name evidence="2" type="ORF">Tci_874172</name>
</gene>
<protein>
    <submittedName>
        <fullName evidence="2">Uncharacterized protein</fullName>
    </submittedName>
</protein>
<sequence length="50" mass="5384">MMSTSMHNMGVTEVHSLGGRIPSMDSIGVCEVPPPQLAKHIKKRPVKVGD</sequence>